<dbReference type="AlphaFoldDB" id="F7T5J1"/>
<accession>F7T5J1</accession>
<comment type="caution">
    <text evidence="3">The sequence shown here is derived from an EMBL/GenBank/DDBJ whole genome shotgun (WGS) entry which is preliminary data.</text>
</comment>
<keyword evidence="3" id="KW-0812">Transmembrane</keyword>
<organism evidence="3 4">
    <name type="scientific">Achromobacter insuavis AXX-A</name>
    <dbReference type="NCBI Taxonomy" id="1003200"/>
    <lineage>
        <taxon>Bacteria</taxon>
        <taxon>Pseudomonadati</taxon>
        <taxon>Pseudomonadota</taxon>
        <taxon>Betaproteobacteria</taxon>
        <taxon>Burkholderiales</taxon>
        <taxon>Alcaligenaceae</taxon>
        <taxon>Achromobacter</taxon>
    </lineage>
</organism>
<evidence type="ECO:0000259" key="2">
    <source>
        <dbReference type="Pfam" id="PF16220"/>
    </source>
</evidence>
<name>F7T5J1_9BURK</name>
<dbReference type="PANTHER" id="PTHR30273">
    <property type="entry name" value="PERIPLASMIC SIGNAL SENSOR AND SIGMA FACTOR ACTIVATOR FECR-RELATED"/>
    <property type="match status" value="1"/>
</dbReference>
<dbReference type="InterPro" id="IPR032623">
    <property type="entry name" value="FecR_N"/>
</dbReference>
<dbReference type="Gene3D" id="2.60.120.1440">
    <property type="match status" value="1"/>
</dbReference>
<dbReference type="PIRSF" id="PIRSF018266">
    <property type="entry name" value="FecR"/>
    <property type="match status" value="1"/>
</dbReference>
<dbReference type="EMBL" id="AFRQ01000084">
    <property type="protein sequence ID" value="EGP44422.1"/>
    <property type="molecule type" value="Genomic_DNA"/>
</dbReference>
<dbReference type="Proteomes" id="UP000004853">
    <property type="component" value="Unassembled WGS sequence"/>
</dbReference>
<sequence>MAEALPTAPPCAEQLAVHEAARWFACLMAEDATPRDHLAWQAWLDASATHRQAWERLQTVRCAFSRVPGNVAAVVLTQPTRRQAQRRSLLSLAGMGLLAGSVYGTVRDRDPDAWHTATGQQRKLQLDDGSQLYLNTATRVALDFNDARRRVVLRAGEILVQAHPDNAARATRRPFIVSTPHGDILPQEACFTVRLHDGSTRVEVLQQTATIRPGRAAAPPAAYPPVVLLQASQAVSFDGSGAGPIGVAVADAAAWLHGQLAVVDRPLAEVIAELARYRPGILRCDPAVADLKVSGVFSLRDTDEALAAISDSFPVQVRRHTRYWVTVMARPEA</sequence>
<dbReference type="InterPro" id="IPR006860">
    <property type="entry name" value="FecR"/>
</dbReference>
<proteinExistence type="predicted"/>
<dbReference type="RefSeq" id="WP_006394191.1">
    <property type="nucleotide sequence ID" value="NZ_GL982453.1"/>
</dbReference>
<protein>
    <submittedName>
        <fullName evidence="3">Transmembrane sensor, putative</fullName>
    </submittedName>
</protein>
<dbReference type="eggNOG" id="COG3712">
    <property type="taxonomic scope" value="Bacteria"/>
</dbReference>
<reference evidence="3 4" key="1">
    <citation type="submission" date="2011-06" db="EMBL/GenBank/DDBJ databases">
        <authorList>
            <person name="Bador J."/>
            <person name="Amoureux L."/>
            <person name="Neuwirth C."/>
        </authorList>
    </citation>
    <scope>NUCLEOTIDE SEQUENCE [LARGE SCALE GENOMIC DNA]</scope>
    <source>
        <strain evidence="3 4">AXX-A</strain>
    </source>
</reference>
<evidence type="ECO:0000313" key="4">
    <source>
        <dbReference type="Proteomes" id="UP000004853"/>
    </source>
</evidence>
<dbReference type="Pfam" id="PF04773">
    <property type="entry name" value="FecR"/>
    <property type="match status" value="1"/>
</dbReference>
<dbReference type="Pfam" id="PF16220">
    <property type="entry name" value="DUF4880"/>
    <property type="match status" value="1"/>
</dbReference>
<dbReference type="GO" id="GO:0016989">
    <property type="term" value="F:sigma factor antagonist activity"/>
    <property type="evidence" value="ECO:0007669"/>
    <property type="project" value="TreeGrafter"/>
</dbReference>
<gene>
    <name evidence="3" type="ORF">AXXA_21083</name>
</gene>
<dbReference type="PANTHER" id="PTHR30273:SF2">
    <property type="entry name" value="PROTEIN FECR"/>
    <property type="match status" value="1"/>
</dbReference>
<feature type="domain" description="FecR N-terminal" evidence="2">
    <location>
        <begin position="19"/>
        <end position="59"/>
    </location>
</feature>
<keyword evidence="3" id="KW-0472">Membrane</keyword>
<evidence type="ECO:0000259" key="1">
    <source>
        <dbReference type="Pfam" id="PF04773"/>
    </source>
</evidence>
<evidence type="ECO:0000313" key="3">
    <source>
        <dbReference type="EMBL" id="EGP44422.1"/>
    </source>
</evidence>
<dbReference type="InterPro" id="IPR012373">
    <property type="entry name" value="Ferrdict_sens_TM"/>
</dbReference>
<dbReference type="OrthoDB" id="1100567at2"/>
<feature type="domain" description="FecR protein" evidence="1">
    <location>
        <begin position="113"/>
        <end position="206"/>
    </location>
</feature>
<dbReference type="HOGENOM" id="CLU_050192_0_0_4"/>
<dbReference type="PATRIC" id="fig|1003200.3.peg.4186"/>